<evidence type="ECO:0000256" key="6">
    <source>
        <dbReference type="PROSITE-ProRule" id="PRU00221"/>
    </source>
</evidence>
<evidence type="ECO:0000313" key="11">
    <source>
        <dbReference type="Proteomes" id="UP001627154"/>
    </source>
</evidence>
<dbReference type="InterPro" id="IPR015155">
    <property type="entry name" value="PFU"/>
</dbReference>
<dbReference type="Pfam" id="PF08324">
    <property type="entry name" value="PUL"/>
    <property type="match status" value="1"/>
</dbReference>
<proteinExistence type="inferred from homology"/>
<name>A0ABD2XKK2_9HYME</name>
<evidence type="ECO:0000256" key="7">
    <source>
        <dbReference type="SAM" id="MobiDB-lite"/>
    </source>
</evidence>
<dbReference type="InterPro" id="IPR013535">
    <property type="entry name" value="PUL_dom"/>
</dbReference>
<reference evidence="10 11" key="1">
    <citation type="journal article" date="2024" name="bioRxiv">
        <title>A reference genome for Trichogramma kaykai: A tiny desert-dwelling parasitoid wasp with competing sex-ratio distorters.</title>
        <authorList>
            <person name="Culotta J."/>
            <person name="Lindsey A.R."/>
        </authorList>
    </citation>
    <scope>NUCLEOTIDE SEQUENCE [LARGE SCALE GENOMIC DNA]</scope>
    <source>
        <strain evidence="10 11">KSX58</strain>
    </source>
</reference>
<feature type="repeat" description="WD" evidence="6">
    <location>
        <begin position="17"/>
        <end position="58"/>
    </location>
</feature>
<feature type="repeat" description="WD" evidence="6">
    <location>
        <begin position="233"/>
        <end position="264"/>
    </location>
</feature>
<dbReference type="PANTHER" id="PTHR19849:SF0">
    <property type="entry name" value="PHOSPHOLIPASE A-2-ACTIVATING PROTEIN"/>
    <property type="match status" value="1"/>
</dbReference>
<dbReference type="PROSITE" id="PS51394">
    <property type="entry name" value="PFU"/>
    <property type="match status" value="1"/>
</dbReference>
<dbReference type="InterPro" id="IPR011989">
    <property type="entry name" value="ARM-like"/>
</dbReference>
<evidence type="ECO:0000259" key="8">
    <source>
        <dbReference type="PROSITE" id="PS51394"/>
    </source>
</evidence>
<dbReference type="Pfam" id="PF09070">
    <property type="entry name" value="PFU"/>
    <property type="match status" value="1"/>
</dbReference>
<evidence type="ECO:0000313" key="10">
    <source>
        <dbReference type="EMBL" id="KAL3405699.1"/>
    </source>
</evidence>
<dbReference type="InterPro" id="IPR036322">
    <property type="entry name" value="WD40_repeat_dom_sf"/>
</dbReference>
<dbReference type="AlphaFoldDB" id="A0ABD2XKK2"/>
<feature type="domain" description="PUL" evidence="9">
    <location>
        <begin position="518"/>
        <end position="776"/>
    </location>
</feature>
<comment type="similarity">
    <text evidence="2">Belongs to the WD repeat PLAP family.</text>
</comment>
<dbReference type="PROSITE" id="PS50294">
    <property type="entry name" value="WD_REPEATS_REGION"/>
    <property type="match status" value="2"/>
</dbReference>
<feature type="domain" description="PFU" evidence="8">
    <location>
        <begin position="369"/>
        <end position="464"/>
    </location>
</feature>
<accession>A0ABD2XKK2</accession>
<keyword evidence="5" id="KW-0677">Repeat</keyword>
<sequence>MAKYTAAKSNYRLRCELLGHSGDVRALAVHGDGDGLVSTSRDKTAIYWRCVNGNFVAQAVMTGHSNFVSAVCITKPSSRHPRGLIVTGSNDHHICIYNIGDTEPFEKFKAHNDTISCLNASNFEEDAFISGSWDLTSRLWSLDNLKAPKTTYTGHVQAVWCAIDLGNGNVVTGAADKAIHVYTRRGQIVHKLVQHTDCVRDLTPINNNEFLSCSNDAIVKHWSAITGDCLGNFYGHSNYIYSISALPGGALAVSSGEDKTVRVWHNGEADQTIDLPARSVWVVKLLPNTDIVCGTSDGVVRVFTADSQRFADPESMQKFEEAVAKDQIISGAAQDKDLKAFDPSALHEPGKKDGDIKLIKEGSSVKAYSWSQRELKWNLVGDVLGKNNECGKKLHNGIEYDYVFSVDIQDGVPPLKLPYNKGQDPFEVAQKFLHDNQLEQQFLEQVANFIIKNSEEYIPVVSNPSQYYDPFTGGNRYIPQGSSQGTPGPDPFTGQNRYVPPSSQPTPQPTPTSSAASSLIPRKDYLKLEQANLKNILDKLKGFNSSDTVGSLNIPNDHLEFVVQLTTNNCKEVIDAGIVDKLTHLLSWPESVVFPVLDVARLAVLQKPVNDCLCTDNLIKTISQHLEKDAIEANQMLTFRLLANMFVHPQGEKLGLKYSGEIFKAIMHLPSLRGKHTQVAITSYLLNAAIALNRTHNSPAKEQYFTVLRTVSPLIEEKEAIFRALVALGTLLFDSASDASLIECVTTSPETLAFVTKAIESTESKVVDVARTILERIVG</sequence>
<evidence type="ECO:0000256" key="2">
    <source>
        <dbReference type="ARBA" id="ARBA00008495"/>
    </source>
</evidence>
<dbReference type="EMBL" id="JBJJXI010000020">
    <property type="protein sequence ID" value="KAL3405699.1"/>
    <property type="molecule type" value="Genomic_DNA"/>
</dbReference>
<dbReference type="CDD" id="cd00200">
    <property type="entry name" value="WD40"/>
    <property type="match status" value="1"/>
</dbReference>
<dbReference type="PANTHER" id="PTHR19849">
    <property type="entry name" value="PHOSPHOLIPASE A-2-ACTIVATING PROTEIN"/>
    <property type="match status" value="1"/>
</dbReference>
<evidence type="ECO:0000256" key="3">
    <source>
        <dbReference type="ARBA" id="ARBA00022490"/>
    </source>
</evidence>
<protein>
    <recommendedName>
        <fullName evidence="12">Phospholipase A-2-activating protein</fullName>
    </recommendedName>
</protein>
<dbReference type="InterPro" id="IPR038122">
    <property type="entry name" value="PFU_sf"/>
</dbReference>
<dbReference type="Gene3D" id="3.10.20.870">
    <property type="entry name" value="PFU (PLAA family ubiquitin binding), C-terminal domain"/>
    <property type="match status" value="1"/>
</dbReference>
<comment type="subcellular location">
    <subcellularLocation>
        <location evidence="1">Cytoplasm</location>
    </subcellularLocation>
</comment>
<keyword evidence="11" id="KW-1185">Reference proteome</keyword>
<feature type="region of interest" description="Disordered" evidence="7">
    <location>
        <begin position="471"/>
        <end position="517"/>
    </location>
</feature>
<dbReference type="SUPFAM" id="SSF50978">
    <property type="entry name" value="WD40 repeat-like"/>
    <property type="match status" value="1"/>
</dbReference>
<gene>
    <name evidence="10" type="ORF">TKK_002056</name>
</gene>
<dbReference type="GO" id="GO:0005737">
    <property type="term" value="C:cytoplasm"/>
    <property type="evidence" value="ECO:0007669"/>
    <property type="project" value="UniProtKB-SubCell"/>
</dbReference>
<organism evidence="10 11">
    <name type="scientific">Trichogramma kaykai</name>
    <dbReference type="NCBI Taxonomy" id="54128"/>
    <lineage>
        <taxon>Eukaryota</taxon>
        <taxon>Metazoa</taxon>
        <taxon>Ecdysozoa</taxon>
        <taxon>Arthropoda</taxon>
        <taxon>Hexapoda</taxon>
        <taxon>Insecta</taxon>
        <taxon>Pterygota</taxon>
        <taxon>Neoptera</taxon>
        <taxon>Endopterygota</taxon>
        <taxon>Hymenoptera</taxon>
        <taxon>Apocrita</taxon>
        <taxon>Proctotrupomorpha</taxon>
        <taxon>Chalcidoidea</taxon>
        <taxon>Trichogrammatidae</taxon>
        <taxon>Trichogramma</taxon>
    </lineage>
</organism>
<keyword evidence="4 6" id="KW-0853">WD repeat</keyword>
<keyword evidence="3" id="KW-0963">Cytoplasm</keyword>
<dbReference type="Gene3D" id="1.25.10.10">
    <property type="entry name" value="Leucine-rich Repeat Variant"/>
    <property type="match status" value="1"/>
</dbReference>
<dbReference type="Gene3D" id="2.130.10.10">
    <property type="entry name" value="YVTN repeat-like/Quinoprotein amine dehydrogenase"/>
    <property type="match status" value="1"/>
</dbReference>
<feature type="repeat" description="WD" evidence="6">
    <location>
        <begin position="108"/>
        <end position="150"/>
    </location>
</feature>
<dbReference type="PROSITE" id="PS50082">
    <property type="entry name" value="WD_REPEATS_2"/>
    <property type="match status" value="3"/>
</dbReference>
<evidence type="ECO:0008006" key="12">
    <source>
        <dbReference type="Google" id="ProtNLM"/>
    </source>
</evidence>
<evidence type="ECO:0000256" key="4">
    <source>
        <dbReference type="ARBA" id="ARBA00022574"/>
    </source>
</evidence>
<dbReference type="InterPro" id="IPR001680">
    <property type="entry name" value="WD40_rpt"/>
</dbReference>
<evidence type="ECO:0000256" key="1">
    <source>
        <dbReference type="ARBA" id="ARBA00004496"/>
    </source>
</evidence>
<evidence type="ECO:0000256" key="5">
    <source>
        <dbReference type="ARBA" id="ARBA00022737"/>
    </source>
</evidence>
<dbReference type="PROSITE" id="PS51396">
    <property type="entry name" value="PUL"/>
    <property type="match status" value="1"/>
</dbReference>
<evidence type="ECO:0000259" key="9">
    <source>
        <dbReference type="PROSITE" id="PS51396"/>
    </source>
</evidence>
<comment type="caution">
    <text evidence="10">The sequence shown here is derived from an EMBL/GenBank/DDBJ whole genome shotgun (WGS) entry which is preliminary data.</text>
</comment>
<dbReference type="Pfam" id="PF00400">
    <property type="entry name" value="WD40"/>
    <property type="match status" value="5"/>
</dbReference>
<dbReference type="InterPro" id="IPR015943">
    <property type="entry name" value="WD40/YVTN_repeat-like_dom_sf"/>
</dbReference>
<dbReference type="Proteomes" id="UP001627154">
    <property type="component" value="Unassembled WGS sequence"/>
</dbReference>
<dbReference type="SMART" id="SM00320">
    <property type="entry name" value="WD40"/>
    <property type="match status" value="7"/>
</dbReference>